<dbReference type="GeneID" id="42307868"/>
<organism evidence="10 12">
    <name type="scientific">Aneurinibacillus migulanus</name>
    <name type="common">Bacillus migulanus</name>
    <dbReference type="NCBI Taxonomy" id="47500"/>
    <lineage>
        <taxon>Bacteria</taxon>
        <taxon>Bacillati</taxon>
        <taxon>Bacillota</taxon>
        <taxon>Bacilli</taxon>
        <taxon>Bacillales</taxon>
        <taxon>Paenibacillaceae</taxon>
        <taxon>Aneurinibacillus group</taxon>
        <taxon>Aneurinibacillus</taxon>
    </lineage>
</organism>
<dbReference type="InterPro" id="IPR025857">
    <property type="entry name" value="MacB_PCD"/>
</dbReference>
<accession>A0A0D1XUP0</accession>
<reference evidence="10 12" key="1">
    <citation type="submission" date="2015-07" db="EMBL/GenBank/DDBJ databases">
        <title>Fjat-14205 dsm 2895.</title>
        <authorList>
            <person name="Liu B."/>
            <person name="Wang J."/>
            <person name="Zhu Y."/>
            <person name="Liu G."/>
            <person name="Chen Q."/>
            <person name="Chen Z."/>
            <person name="Lan J."/>
            <person name="Che J."/>
            <person name="Ge C."/>
            <person name="Shi H."/>
            <person name="Pan Z."/>
            <person name="Liu X."/>
        </authorList>
    </citation>
    <scope>NUCLEOTIDE SEQUENCE [LARGE SCALE GENOMIC DNA]</scope>
    <source>
        <strain evidence="10 12">DSM 2895</strain>
    </source>
</reference>
<evidence type="ECO:0000256" key="4">
    <source>
        <dbReference type="ARBA" id="ARBA00022989"/>
    </source>
</evidence>
<evidence type="ECO:0000256" key="2">
    <source>
        <dbReference type="ARBA" id="ARBA00022475"/>
    </source>
</evidence>
<dbReference type="OrthoDB" id="9793166at2"/>
<dbReference type="GO" id="GO:0022857">
    <property type="term" value="F:transmembrane transporter activity"/>
    <property type="evidence" value="ECO:0007669"/>
    <property type="project" value="TreeGrafter"/>
</dbReference>
<evidence type="ECO:0000313" key="11">
    <source>
        <dbReference type="EMBL" id="SDK47826.1"/>
    </source>
</evidence>
<feature type="transmembrane region" description="Helical" evidence="7">
    <location>
        <begin position="726"/>
        <end position="748"/>
    </location>
</feature>
<dbReference type="EMBL" id="FNED01000059">
    <property type="protein sequence ID" value="SDK47826.1"/>
    <property type="molecule type" value="Genomic_DNA"/>
</dbReference>
<sequence>MKSYLSLVSKYFSAHKKKTRLTIASVALSVALITGIFSMLDVFLKFEKIQVIHDVGNYHLVLKDASDKERKAISSRIDVKHSGRWIDVGDGKVNGIKSWFGAIDKDFAANMNLKVSEGKFPTKPDEIMIERWATENTYLDVKINDTVKLSFPNNIEREYVVSGIYNDLSNTKASGKPGVLLSIDEANARVTKPLDILFLVEFKEKVNIIQAEKDIKSTLNISDERIGLNNRLLAVMGQGTSNSIIGLYATGAVLFCIVLVAGVIMIYNMFNISVMDRVRQFGLLRCIGASQSQTKKLVRREGLIIALKAIPIGVLAGMLITYICSGILKFYNHQLFKEIPLFSLSMTGIGAGIIIGFLTVYIASLLPAKKAAQISPVNAMTGNNEMKNTKNKKRSLLTKIFRAEIAMGINNAVVKKKTLILMASSIAMSIIMFLGFQVFIDFMHTGLKTTKPYTPDISLTSKQGMEDDLYTKLSNIEGVKKVYGRMFGYVNATFDATRLISNYKESMQHIKVKDNGLFVPLESSWLISYDKNQFNWAKQDLIAGELSEDKMNAQNGVIVVVNHVRNHQSTKTTNLQLGDKIYIETAVGTKQLTVIGLLRSVPFSDSKLNLATFITTEKLFTEWTGESKFKIIDIQLADKNQEQTVNEIKRMLNSSISFLDARQKNAEMDQTFFTMAVFIYGFVAVIALISILNIINTMNTSVISKTRYFGVMRAIGMSSAQLHKMVLTEAATYTLIGCLTGCILGITLQKVLITYLLSPYDIIWKFPFVQILLILTITLFVTVVSVINPLKKIGKKGISEVVNSL</sequence>
<evidence type="ECO:0000256" key="7">
    <source>
        <dbReference type="SAM" id="Phobius"/>
    </source>
</evidence>
<feature type="transmembrane region" description="Helical" evidence="7">
    <location>
        <begin position="419"/>
        <end position="440"/>
    </location>
</feature>
<comment type="subcellular location">
    <subcellularLocation>
        <location evidence="1">Cell membrane</location>
        <topology evidence="1">Multi-pass membrane protein</topology>
    </subcellularLocation>
</comment>
<dbReference type="Proteomes" id="UP000182836">
    <property type="component" value="Unassembled WGS sequence"/>
</dbReference>
<dbReference type="GO" id="GO:0005886">
    <property type="term" value="C:plasma membrane"/>
    <property type="evidence" value="ECO:0007669"/>
    <property type="project" value="UniProtKB-SubCell"/>
</dbReference>
<feature type="domain" description="MacB-like periplasmic core" evidence="9">
    <location>
        <begin position="21"/>
        <end position="217"/>
    </location>
</feature>
<evidence type="ECO:0000256" key="5">
    <source>
        <dbReference type="ARBA" id="ARBA00023136"/>
    </source>
</evidence>
<evidence type="ECO:0000256" key="6">
    <source>
        <dbReference type="ARBA" id="ARBA00038076"/>
    </source>
</evidence>
<feature type="transmembrane region" description="Helical" evidence="7">
    <location>
        <begin position="672"/>
        <end position="695"/>
    </location>
</feature>
<evidence type="ECO:0000259" key="9">
    <source>
        <dbReference type="Pfam" id="PF12704"/>
    </source>
</evidence>
<comment type="similarity">
    <text evidence="6">Belongs to the ABC-4 integral membrane protein family.</text>
</comment>
<dbReference type="RefSeq" id="WP_043065874.1">
    <property type="nucleotide sequence ID" value="NZ_BJOA01000273.1"/>
</dbReference>
<feature type="transmembrane region" description="Helical" evidence="7">
    <location>
        <begin position="340"/>
        <end position="363"/>
    </location>
</feature>
<feature type="transmembrane region" description="Helical" evidence="7">
    <location>
        <begin position="245"/>
        <end position="270"/>
    </location>
</feature>
<dbReference type="EMBL" id="LGUG01000004">
    <property type="protein sequence ID" value="KON97754.1"/>
    <property type="molecule type" value="Genomic_DNA"/>
</dbReference>
<evidence type="ECO:0000256" key="3">
    <source>
        <dbReference type="ARBA" id="ARBA00022692"/>
    </source>
</evidence>
<keyword evidence="12" id="KW-1185">Reference proteome</keyword>
<evidence type="ECO:0000313" key="10">
    <source>
        <dbReference type="EMBL" id="KON97754.1"/>
    </source>
</evidence>
<dbReference type="InterPro" id="IPR050250">
    <property type="entry name" value="Macrolide_Exporter_MacB"/>
</dbReference>
<name>A0A0D1XUP0_ANEMI</name>
<dbReference type="STRING" id="47500.AF333_22290"/>
<dbReference type="PATRIC" id="fig|47500.8.peg.6710"/>
<dbReference type="AlphaFoldDB" id="A0A0D1XUP0"/>
<proteinExistence type="inferred from homology"/>
<dbReference type="Pfam" id="PF02687">
    <property type="entry name" value="FtsX"/>
    <property type="match status" value="2"/>
</dbReference>
<dbReference type="Pfam" id="PF12704">
    <property type="entry name" value="MacB_PCD"/>
    <property type="match status" value="1"/>
</dbReference>
<feature type="domain" description="ABC3 transporter permease C-terminal" evidence="8">
    <location>
        <begin position="253"/>
        <end position="376"/>
    </location>
</feature>
<reference evidence="11 13" key="2">
    <citation type="submission" date="2016-10" db="EMBL/GenBank/DDBJ databases">
        <authorList>
            <person name="de Groot N.N."/>
        </authorList>
    </citation>
    <scope>NUCLEOTIDE SEQUENCE [LARGE SCALE GENOMIC DNA]</scope>
    <source>
        <strain evidence="11 13">DSM 2895</strain>
    </source>
</reference>
<protein>
    <submittedName>
        <fullName evidence="11">Putative ABC transport system permease protein</fullName>
    </submittedName>
</protein>
<feature type="transmembrane region" description="Helical" evidence="7">
    <location>
        <begin position="305"/>
        <end position="328"/>
    </location>
</feature>
<evidence type="ECO:0000256" key="1">
    <source>
        <dbReference type="ARBA" id="ARBA00004651"/>
    </source>
</evidence>
<feature type="transmembrane region" description="Helical" evidence="7">
    <location>
        <begin position="21"/>
        <end position="40"/>
    </location>
</feature>
<keyword evidence="2" id="KW-1003">Cell membrane</keyword>
<keyword evidence="4 7" id="KW-1133">Transmembrane helix</keyword>
<keyword evidence="3 7" id="KW-0812">Transmembrane</keyword>
<gene>
    <name evidence="10" type="ORF">AF333_22290</name>
    <name evidence="11" type="ORF">SAMN04487909_15913</name>
</gene>
<evidence type="ECO:0000313" key="13">
    <source>
        <dbReference type="Proteomes" id="UP000182836"/>
    </source>
</evidence>
<feature type="transmembrane region" description="Helical" evidence="7">
    <location>
        <begin position="768"/>
        <end position="787"/>
    </location>
</feature>
<dbReference type="InterPro" id="IPR003838">
    <property type="entry name" value="ABC3_permease_C"/>
</dbReference>
<feature type="domain" description="ABC3 transporter permease C-terminal" evidence="8">
    <location>
        <begin position="682"/>
        <end position="796"/>
    </location>
</feature>
<dbReference type="PANTHER" id="PTHR30572:SF4">
    <property type="entry name" value="ABC TRANSPORTER PERMEASE YTRF"/>
    <property type="match status" value="1"/>
</dbReference>
<dbReference type="PANTHER" id="PTHR30572">
    <property type="entry name" value="MEMBRANE COMPONENT OF TRANSPORTER-RELATED"/>
    <property type="match status" value="1"/>
</dbReference>
<keyword evidence="5 7" id="KW-0472">Membrane</keyword>
<evidence type="ECO:0000313" key="12">
    <source>
        <dbReference type="Proteomes" id="UP000037269"/>
    </source>
</evidence>
<dbReference type="Proteomes" id="UP000037269">
    <property type="component" value="Unassembled WGS sequence"/>
</dbReference>
<evidence type="ECO:0000259" key="8">
    <source>
        <dbReference type="Pfam" id="PF02687"/>
    </source>
</evidence>